<organism evidence="2 3">
    <name type="scientific">Linnemannia elongata AG-77</name>
    <dbReference type="NCBI Taxonomy" id="1314771"/>
    <lineage>
        <taxon>Eukaryota</taxon>
        <taxon>Fungi</taxon>
        <taxon>Fungi incertae sedis</taxon>
        <taxon>Mucoromycota</taxon>
        <taxon>Mortierellomycotina</taxon>
        <taxon>Mortierellomycetes</taxon>
        <taxon>Mortierellales</taxon>
        <taxon>Mortierellaceae</taxon>
        <taxon>Linnemannia</taxon>
    </lineage>
</organism>
<evidence type="ECO:0000313" key="3">
    <source>
        <dbReference type="Proteomes" id="UP000078512"/>
    </source>
</evidence>
<dbReference type="Proteomes" id="UP000078512">
    <property type="component" value="Unassembled WGS sequence"/>
</dbReference>
<keyword evidence="1" id="KW-0812">Transmembrane</keyword>
<proteinExistence type="predicted"/>
<dbReference type="AlphaFoldDB" id="A0A197K4Z9"/>
<keyword evidence="1" id="KW-0472">Membrane</keyword>
<gene>
    <name evidence="2" type="ORF">K457DRAFT_1177636</name>
</gene>
<evidence type="ECO:0000313" key="2">
    <source>
        <dbReference type="EMBL" id="OAQ32258.1"/>
    </source>
</evidence>
<evidence type="ECO:0000256" key="1">
    <source>
        <dbReference type="SAM" id="Phobius"/>
    </source>
</evidence>
<keyword evidence="3" id="KW-1185">Reference proteome</keyword>
<dbReference type="EMBL" id="KV442026">
    <property type="protein sequence ID" value="OAQ32258.1"/>
    <property type="molecule type" value="Genomic_DNA"/>
</dbReference>
<name>A0A197K4Z9_9FUNG</name>
<feature type="transmembrane region" description="Helical" evidence="1">
    <location>
        <begin position="79"/>
        <end position="99"/>
    </location>
</feature>
<protein>
    <submittedName>
        <fullName evidence="2">Uncharacterized protein</fullName>
    </submittedName>
</protein>
<keyword evidence="1" id="KW-1133">Transmembrane helix</keyword>
<accession>A0A197K4Z9</accession>
<sequence>MSLQSCKVTVWKGKKKAWLGWSMHSGRQNPVIITFSFRFVFFFFLQSVPDFLLLRLFLFSFSSYSYPLILLPYTFTPTSFFLSFLSFAQVALTILNLTLTTNAHNCIYLDTTLHSIPPSSFPLQPSSSIQEPSETQWMSASGIYHFGIQPIPRKSRTPFQRRSESRLHVPSYQRRGLAIFTSSYLSFSLFTQCSLS</sequence>
<reference evidence="2 3" key="1">
    <citation type="submission" date="2016-05" db="EMBL/GenBank/DDBJ databases">
        <title>Genome sequencing reveals origins of a unique bacterial endosymbiosis in the earliest lineages of terrestrial Fungi.</title>
        <authorList>
            <consortium name="DOE Joint Genome Institute"/>
            <person name="Uehling J."/>
            <person name="Gryganskyi A."/>
            <person name="Hameed K."/>
            <person name="Tschaplinski T."/>
            <person name="Misztal P."/>
            <person name="Wu S."/>
            <person name="Desiro A."/>
            <person name="Vande Pol N."/>
            <person name="Du Z.-Y."/>
            <person name="Zienkiewicz A."/>
            <person name="Zienkiewicz K."/>
            <person name="Morin E."/>
            <person name="Tisserant E."/>
            <person name="Splivallo R."/>
            <person name="Hainaut M."/>
            <person name="Henrissat B."/>
            <person name="Ohm R."/>
            <person name="Kuo A."/>
            <person name="Yan J."/>
            <person name="Lipzen A."/>
            <person name="Nolan M."/>
            <person name="Labutti K."/>
            <person name="Barry K."/>
            <person name="Goldstein A."/>
            <person name="Labbe J."/>
            <person name="Schadt C."/>
            <person name="Tuskan G."/>
            <person name="Grigoriev I."/>
            <person name="Martin F."/>
            <person name="Vilgalys R."/>
            <person name="Bonito G."/>
        </authorList>
    </citation>
    <scope>NUCLEOTIDE SEQUENCE [LARGE SCALE GENOMIC DNA]</scope>
    <source>
        <strain evidence="2 3">AG-77</strain>
    </source>
</reference>